<evidence type="ECO:0000256" key="1">
    <source>
        <dbReference type="SAM" id="Coils"/>
    </source>
</evidence>
<organism evidence="3 4">
    <name type="scientific">Angomonas deanei</name>
    <dbReference type="NCBI Taxonomy" id="59799"/>
    <lineage>
        <taxon>Eukaryota</taxon>
        <taxon>Discoba</taxon>
        <taxon>Euglenozoa</taxon>
        <taxon>Kinetoplastea</taxon>
        <taxon>Metakinetoplastina</taxon>
        <taxon>Trypanosomatida</taxon>
        <taxon>Trypanosomatidae</taxon>
        <taxon>Strigomonadinae</taxon>
        <taxon>Angomonas</taxon>
    </lineage>
</organism>
<dbReference type="OrthoDB" id="271092at2759"/>
<feature type="compositionally biased region" description="Low complexity" evidence="2">
    <location>
        <begin position="252"/>
        <end position="288"/>
    </location>
</feature>
<keyword evidence="1" id="KW-0175">Coiled coil</keyword>
<dbReference type="AlphaFoldDB" id="S9VNN6"/>
<sequence length="371" mass="41120">MLRRFASPVTVAVYRYLSIGADTRDTLTKHLTSLKEECKGQGLDLEDMRESARTASQMFRDAFDKETVDDPSFKGKVATLSASVKAYNTRLANLQNEARSIQSEVDSLLKLMWGTESPRSADFSSPPTAKVDPVAESSSGFEVDPPIAAKVTEEKTNKAAPSVEQVEAEPVTEPIKKASNDPGVTEEIEVESIEVEVEPEPEAAPASDPAETMKITDITRDLYERGVNFSDCLDAKSLRQRYRDVLSGKVASSVSQSQYSAPSSAASTQPKTAQRPPSYQQQQQQQYQAPPNTNESGITSDPYPNAQRKMVDPMKYVREVKQEIAMEKGIDANTVDLWSGKVKLEDHKRLYDYPSIQSYPIEVRQKGDIPR</sequence>
<evidence type="ECO:0000256" key="2">
    <source>
        <dbReference type="SAM" id="MobiDB-lite"/>
    </source>
</evidence>
<name>S9VNN6_9TRYP</name>
<protein>
    <recommendedName>
        <fullName evidence="5">Ubiquitin-like domain-containing protein</fullName>
    </recommendedName>
</protein>
<gene>
    <name evidence="3" type="ORF">ADEAN_000889100</name>
</gene>
<feature type="coiled-coil region" evidence="1">
    <location>
        <begin position="77"/>
        <end position="111"/>
    </location>
</feature>
<evidence type="ECO:0000313" key="3">
    <source>
        <dbReference type="EMBL" id="CAD2221359.1"/>
    </source>
</evidence>
<feature type="compositionally biased region" description="Polar residues" evidence="2">
    <location>
        <begin position="289"/>
        <end position="299"/>
    </location>
</feature>
<evidence type="ECO:0000313" key="4">
    <source>
        <dbReference type="Proteomes" id="UP000515908"/>
    </source>
</evidence>
<reference evidence="3 4" key="1">
    <citation type="submission" date="2020-08" db="EMBL/GenBank/DDBJ databases">
        <authorList>
            <person name="Newling K."/>
            <person name="Davey J."/>
            <person name="Forrester S."/>
        </authorList>
    </citation>
    <scope>NUCLEOTIDE SEQUENCE [LARGE SCALE GENOMIC DNA]</scope>
    <source>
        <strain evidence="4">Crithidia deanei Carvalho (ATCC PRA-265)</strain>
    </source>
</reference>
<feature type="region of interest" description="Disordered" evidence="2">
    <location>
        <begin position="117"/>
        <end position="142"/>
    </location>
</feature>
<dbReference type="Proteomes" id="UP000515908">
    <property type="component" value="Chromosome 20"/>
</dbReference>
<dbReference type="EMBL" id="LR877164">
    <property type="protein sequence ID" value="CAD2221359.1"/>
    <property type="molecule type" value="Genomic_DNA"/>
</dbReference>
<evidence type="ECO:0008006" key="5">
    <source>
        <dbReference type="Google" id="ProtNLM"/>
    </source>
</evidence>
<feature type="region of interest" description="Disordered" evidence="2">
    <location>
        <begin position="154"/>
        <end position="186"/>
    </location>
</feature>
<proteinExistence type="predicted"/>
<feature type="region of interest" description="Disordered" evidence="2">
    <location>
        <begin position="252"/>
        <end position="310"/>
    </location>
</feature>
<accession>S9VNN6</accession>
<keyword evidence="4" id="KW-1185">Reference proteome</keyword>
<dbReference type="VEuPathDB" id="TriTrypDB:ADEAN_000889100"/>